<accession>A0A6A4T4R7</accession>
<reference evidence="2 3" key="1">
    <citation type="submission" date="2019-06" db="EMBL/GenBank/DDBJ databases">
        <title>Draft genomes of female and male turbot (Scophthalmus maximus).</title>
        <authorList>
            <person name="Xu H."/>
            <person name="Xu X.-W."/>
            <person name="Shao C."/>
            <person name="Chen S."/>
        </authorList>
    </citation>
    <scope>NUCLEOTIDE SEQUENCE [LARGE SCALE GENOMIC DNA]</scope>
    <source>
        <strain evidence="2">Ysfricsl-2016a</strain>
        <tissue evidence="2">Blood</tissue>
    </source>
</reference>
<sequence length="78" mass="8870">MLVGKQPRDVAVSITDFKSRDLFSPPPICDATNGESAPRARRQGYKCQDIRLPRAVSLDFAPPNRTTRDRRRELQSNE</sequence>
<dbReference type="AlphaFoldDB" id="A0A6A4T4R7"/>
<protein>
    <submittedName>
        <fullName evidence="2">Uncharacterized protein</fullName>
    </submittedName>
</protein>
<name>A0A6A4T4R7_SCOMX</name>
<evidence type="ECO:0000313" key="3">
    <source>
        <dbReference type="Proteomes" id="UP000438429"/>
    </source>
</evidence>
<evidence type="ECO:0000313" key="2">
    <source>
        <dbReference type="EMBL" id="KAF0042546.1"/>
    </source>
</evidence>
<dbReference type="Proteomes" id="UP000438429">
    <property type="component" value="Unassembled WGS sequence"/>
</dbReference>
<dbReference type="EMBL" id="VEVO01000005">
    <property type="protein sequence ID" value="KAF0042546.1"/>
    <property type="molecule type" value="Genomic_DNA"/>
</dbReference>
<gene>
    <name evidence="2" type="ORF">F2P81_006078</name>
</gene>
<feature type="compositionally biased region" description="Basic and acidic residues" evidence="1">
    <location>
        <begin position="66"/>
        <end position="78"/>
    </location>
</feature>
<comment type="caution">
    <text evidence="2">The sequence shown here is derived from an EMBL/GenBank/DDBJ whole genome shotgun (WGS) entry which is preliminary data.</text>
</comment>
<proteinExistence type="predicted"/>
<feature type="region of interest" description="Disordered" evidence="1">
    <location>
        <begin position="23"/>
        <end position="78"/>
    </location>
</feature>
<evidence type="ECO:0000256" key="1">
    <source>
        <dbReference type="SAM" id="MobiDB-lite"/>
    </source>
</evidence>
<organism evidence="2 3">
    <name type="scientific">Scophthalmus maximus</name>
    <name type="common">Turbot</name>
    <name type="synonym">Psetta maxima</name>
    <dbReference type="NCBI Taxonomy" id="52904"/>
    <lineage>
        <taxon>Eukaryota</taxon>
        <taxon>Metazoa</taxon>
        <taxon>Chordata</taxon>
        <taxon>Craniata</taxon>
        <taxon>Vertebrata</taxon>
        <taxon>Euteleostomi</taxon>
        <taxon>Actinopterygii</taxon>
        <taxon>Neopterygii</taxon>
        <taxon>Teleostei</taxon>
        <taxon>Neoteleostei</taxon>
        <taxon>Acanthomorphata</taxon>
        <taxon>Carangaria</taxon>
        <taxon>Pleuronectiformes</taxon>
        <taxon>Pleuronectoidei</taxon>
        <taxon>Scophthalmidae</taxon>
        <taxon>Scophthalmus</taxon>
    </lineage>
</organism>